<dbReference type="PANTHER" id="PTHR10353:SF208">
    <property type="entry name" value="GLYCOSIDE HYDROLASE FAMILY 1 PROTEIN"/>
    <property type="match status" value="1"/>
</dbReference>
<comment type="similarity">
    <text evidence="1 2">Belongs to the glycosyl hydrolase 1 family.</text>
</comment>
<evidence type="ECO:0000313" key="4">
    <source>
        <dbReference type="Proteomes" id="UP000447434"/>
    </source>
</evidence>
<dbReference type="GO" id="GO:0008422">
    <property type="term" value="F:beta-glucosidase activity"/>
    <property type="evidence" value="ECO:0007669"/>
    <property type="project" value="TreeGrafter"/>
</dbReference>
<organism evidence="3 4">
    <name type="scientific">Lupinus albus</name>
    <name type="common">White lupine</name>
    <name type="synonym">Lupinus termis</name>
    <dbReference type="NCBI Taxonomy" id="3870"/>
    <lineage>
        <taxon>Eukaryota</taxon>
        <taxon>Viridiplantae</taxon>
        <taxon>Streptophyta</taxon>
        <taxon>Embryophyta</taxon>
        <taxon>Tracheophyta</taxon>
        <taxon>Spermatophyta</taxon>
        <taxon>Magnoliopsida</taxon>
        <taxon>eudicotyledons</taxon>
        <taxon>Gunneridae</taxon>
        <taxon>Pentapetalae</taxon>
        <taxon>rosids</taxon>
        <taxon>fabids</taxon>
        <taxon>Fabales</taxon>
        <taxon>Fabaceae</taxon>
        <taxon>Papilionoideae</taxon>
        <taxon>50 kb inversion clade</taxon>
        <taxon>genistoids sensu lato</taxon>
        <taxon>core genistoids</taxon>
        <taxon>Genisteae</taxon>
        <taxon>Lupinus</taxon>
    </lineage>
</organism>
<dbReference type="Gene3D" id="3.20.20.80">
    <property type="entry name" value="Glycosidases"/>
    <property type="match status" value="1"/>
</dbReference>
<dbReference type="AlphaFoldDB" id="A0A6A4QBU2"/>
<dbReference type="SUPFAM" id="SSF51445">
    <property type="entry name" value="(Trans)glycosidases"/>
    <property type="match status" value="1"/>
</dbReference>
<dbReference type="GO" id="GO:0005975">
    <property type="term" value="P:carbohydrate metabolic process"/>
    <property type="evidence" value="ECO:0007669"/>
    <property type="project" value="InterPro"/>
</dbReference>
<gene>
    <name evidence="3" type="ORF">Lalb_Chr07g0193801</name>
</gene>
<protein>
    <submittedName>
        <fullName evidence="3">Putative beta-glucosidase</fullName>
    </submittedName>
</protein>
<dbReference type="InterPro" id="IPR017853">
    <property type="entry name" value="GH"/>
</dbReference>
<evidence type="ECO:0000256" key="2">
    <source>
        <dbReference type="RuleBase" id="RU003690"/>
    </source>
</evidence>
<sequence length="178" mass="20248">MAEMGLDAYIFSISWSRLILGIQAHVTLVHWDLPQALEEEYEGWVSRRIVEFGDRVKHWTTVNEGNMFAIGGYDAEFVPPQRCSPSSAQSLTYNCFGGNSSTEPYLVAHHMLLAHASVAKLYRKKYQVTPFLFIYNGDLQIMCQSTHMKPIMSIHKKLVLLVGIGVHNKTARDLHIRI</sequence>
<evidence type="ECO:0000256" key="1">
    <source>
        <dbReference type="ARBA" id="ARBA00010838"/>
    </source>
</evidence>
<comment type="caution">
    <text evidence="3">The sequence shown here is derived from an EMBL/GenBank/DDBJ whole genome shotgun (WGS) entry which is preliminary data.</text>
</comment>
<evidence type="ECO:0000313" key="3">
    <source>
        <dbReference type="EMBL" id="KAE9611069.1"/>
    </source>
</evidence>
<dbReference type="OrthoDB" id="65569at2759"/>
<reference evidence="4" key="1">
    <citation type="journal article" date="2020" name="Nat. Commun.">
        <title>Genome sequence of the cluster root forming white lupin.</title>
        <authorList>
            <person name="Hufnagel B."/>
            <person name="Marques A."/>
            <person name="Soriano A."/>
            <person name="Marques L."/>
            <person name="Divol F."/>
            <person name="Doumas P."/>
            <person name="Sallet E."/>
            <person name="Mancinotti D."/>
            <person name="Carrere S."/>
            <person name="Marande W."/>
            <person name="Arribat S."/>
            <person name="Keller J."/>
            <person name="Huneau C."/>
            <person name="Blein T."/>
            <person name="Aime D."/>
            <person name="Laguerre M."/>
            <person name="Taylor J."/>
            <person name="Schubert V."/>
            <person name="Nelson M."/>
            <person name="Geu-Flores F."/>
            <person name="Crespi M."/>
            <person name="Gallardo-Guerrero K."/>
            <person name="Delaux P.-M."/>
            <person name="Salse J."/>
            <person name="Berges H."/>
            <person name="Guyot R."/>
            <person name="Gouzy J."/>
            <person name="Peret B."/>
        </authorList>
    </citation>
    <scope>NUCLEOTIDE SEQUENCE [LARGE SCALE GENOMIC DNA]</scope>
    <source>
        <strain evidence="4">cv. Amiga</strain>
    </source>
</reference>
<proteinExistence type="inferred from homology"/>
<accession>A0A6A4QBU2</accession>
<dbReference type="Proteomes" id="UP000447434">
    <property type="component" value="Chromosome 7"/>
</dbReference>
<dbReference type="EMBL" id="WOCE01000007">
    <property type="protein sequence ID" value="KAE9611069.1"/>
    <property type="molecule type" value="Genomic_DNA"/>
</dbReference>
<dbReference type="PANTHER" id="PTHR10353">
    <property type="entry name" value="GLYCOSYL HYDROLASE"/>
    <property type="match status" value="1"/>
</dbReference>
<keyword evidence="4" id="KW-1185">Reference proteome</keyword>
<dbReference type="Pfam" id="PF00232">
    <property type="entry name" value="Glyco_hydro_1"/>
    <property type="match status" value="1"/>
</dbReference>
<name>A0A6A4QBU2_LUPAL</name>
<dbReference type="InterPro" id="IPR001360">
    <property type="entry name" value="Glyco_hydro_1"/>
</dbReference>